<keyword evidence="1" id="KW-0472">Membrane</keyword>
<dbReference type="Pfam" id="PF06912">
    <property type="entry name" value="DUF1275"/>
    <property type="match status" value="1"/>
</dbReference>
<dbReference type="RefSeq" id="WP_073631044.1">
    <property type="nucleotide sequence ID" value="NZ_FRXO01000008.1"/>
</dbReference>
<feature type="transmembrane region" description="Helical" evidence="1">
    <location>
        <begin position="95"/>
        <end position="116"/>
    </location>
</feature>
<proteinExistence type="predicted"/>
<name>A0A1M7ZPS7_9HYPH</name>
<dbReference type="EMBL" id="FRXO01000008">
    <property type="protein sequence ID" value="SHO66819.1"/>
    <property type="molecule type" value="Genomic_DNA"/>
</dbReference>
<dbReference type="Proteomes" id="UP000186406">
    <property type="component" value="Unassembled WGS sequence"/>
</dbReference>
<evidence type="ECO:0000256" key="1">
    <source>
        <dbReference type="SAM" id="Phobius"/>
    </source>
</evidence>
<dbReference type="STRING" id="1123029.SAMN02745172_03479"/>
<evidence type="ECO:0000313" key="3">
    <source>
        <dbReference type="Proteomes" id="UP000186406"/>
    </source>
</evidence>
<feature type="transmembrane region" description="Helical" evidence="1">
    <location>
        <begin position="20"/>
        <end position="43"/>
    </location>
</feature>
<keyword evidence="1" id="KW-0812">Transmembrane</keyword>
<feature type="transmembrane region" description="Helical" evidence="1">
    <location>
        <begin position="122"/>
        <end position="140"/>
    </location>
</feature>
<evidence type="ECO:0000313" key="2">
    <source>
        <dbReference type="EMBL" id="SHO66819.1"/>
    </source>
</evidence>
<dbReference type="AlphaFoldDB" id="A0A1M7ZPS7"/>
<keyword evidence="3" id="KW-1185">Reference proteome</keyword>
<dbReference type="PANTHER" id="PTHR37314:SF4">
    <property type="entry name" value="UPF0700 TRANSMEMBRANE PROTEIN YOAK"/>
    <property type="match status" value="1"/>
</dbReference>
<organism evidence="2 3">
    <name type="scientific">Pseudoxanthobacter soli DSM 19599</name>
    <dbReference type="NCBI Taxonomy" id="1123029"/>
    <lineage>
        <taxon>Bacteria</taxon>
        <taxon>Pseudomonadati</taxon>
        <taxon>Pseudomonadota</taxon>
        <taxon>Alphaproteobacteria</taxon>
        <taxon>Hyphomicrobiales</taxon>
        <taxon>Segnochrobactraceae</taxon>
        <taxon>Pseudoxanthobacter</taxon>
    </lineage>
</organism>
<dbReference type="PANTHER" id="PTHR37314">
    <property type="entry name" value="SLR0142 PROTEIN"/>
    <property type="match status" value="1"/>
</dbReference>
<dbReference type="OrthoDB" id="270162at2"/>
<dbReference type="InterPro" id="IPR010699">
    <property type="entry name" value="DUF1275"/>
</dbReference>
<reference evidence="2 3" key="1">
    <citation type="submission" date="2016-12" db="EMBL/GenBank/DDBJ databases">
        <authorList>
            <person name="Song W.-J."/>
            <person name="Kurnit D.M."/>
        </authorList>
    </citation>
    <scope>NUCLEOTIDE SEQUENCE [LARGE SCALE GENOMIC DNA]</scope>
    <source>
        <strain evidence="2 3">DSM 19599</strain>
    </source>
</reference>
<protein>
    <submittedName>
        <fullName evidence="2">Uncharacterized membrane protein YoaK, UPF0700 family</fullName>
    </submittedName>
</protein>
<accession>A0A1M7ZPS7</accession>
<dbReference type="SUPFAM" id="SSF103473">
    <property type="entry name" value="MFS general substrate transporter"/>
    <property type="match status" value="1"/>
</dbReference>
<feature type="transmembrane region" description="Helical" evidence="1">
    <location>
        <begin position="63"/>
        <end position="83"/>
    </location>
</feature>
<keyword evidence="1" id="KW-1133">Transmembrane helix</keyword>
<sequence length="243" mass="26329">MLVREGEHRNDEMDRRLASLLAAVAGGLNAAAFYAVGFFSANMTGNVSALSDHFAFAQWSAGLFYFAIVLTFIGGSAVSTLLINAGRRRRMHRVYAYIILAEGLLLGILGCADLWLLDAWRAAVMVLGLAFLMGLQNAVVTRISGARVRTTHVSGTATDIGIELAMAFDIMRGREPRTERGRNWNKLRLHVYTIMSFLIGGIVGVVAYRNFGGWLLVVAGVMLFVTALATISQARNFQAPAGA</sequence>
<dbReference type="InterPro" id="IPR036259">
    <property type="entry name" value="MFS_trans_sf"/>
</dbReference>
<feature type="transmembrane region" description="Helical" evidence="1">
    <location>
        <begin position="189"/>
        <end position="208"/>
    </location>
</feature>
<feature type="transmembrane region" description="Helical" evidence="1">
    <location>
        <begin position="214"/>
        <end position="231"/>
    </location>
</feature>
<gene>
    <name evidence="2" type="ORF">SAMN02745172_03479</name>
</gene>